<keyword evidence="3" id="KW-1185">Reference proteome</keyword>
<name>A0AAE0D5N9_COLKA</name>
<evidence type="ECO:0000256" key="1">
    <source>
        <dbReference type="SAM" id="MobiDB-lite"/>
    </source>
</evidence>
<protein>
    <submittedName>
        <fullName evidence="2">Uncharacterized protein</fullName>
    </submittedName>
</protein>
<dbReference type="EMBL" id="VYYT01000208">
    <property type="protein sequence ID" value="KAK2756627.1"/>
    <property type="molecule type" value="Genomic_DNA"/>
</dbReference>
<gene>
    <name evidence="2" type="ORF">CKAH01_17135</name>
</gene>
<sequence>MLTSMAAEPTRFRREPGHIVQLIDEASLVRPSAMVPHSPNPRRLRLASLSVLPTTKPSLLLLISMPGPRTQPPLPRRVRQLEPVCKRFEAIALVREEGPQAYQSGHHARGTSMSMRPREQRKLERAPPDVSQLHAFARGDVGSLQELIKPPVEWKPSVASSIIVPDLNE</sequence>
<feature type="region of interest" description="Disordered" evidence="1">
    <location>
        <begin position="99"/>
        <end position="132"/>
    </location>
</feature>
<accession>A0AAE0D5N9</accession>
<feature type="compositionally biased region" description="Basic and acidic residues" evidence="1">
    <location>
        <begin position="116"/>
        <end position="127"/>
    </location>
</feature>
<organism evidence="2 3">
    <name type="scientific">Colletotrichum kahawae</name>
    <name type="common">Coffee berry disease fungus</name>
    <dbReference type="NCBI Taxonomy" id="34407"/>
    <lineage>
        <taxon>Eukaryota</taxon>
        <taxon>Fungi</taxon>
        <taxon>Dikarya</taxon>
        <taxon>Ascomycota</taxon>
        <taxon>Pezizomycotina</taxon>
        <taxon>Sordariomycetes</taxon>
        <taxon>Hypocreomycetidae</taxon>
        <taxon>Glomerellales</taxon>
        <taxon>Glomerellaceae</taxon>
        <taxon>Colletotrichum</taxon>
        <taxon>Colletotrichum gloeosporioides species complex</taxon>
    </lineage>
</organism>
<dbReference type="AlphaFoldDB" id="A0AAE0D5N9"/>
<evidence type="ECO:0000313" key="3">
    <source>
        <dbReference type="Proteomes" id="UP001281614"/>
    </source>
</evidence>
<evidence type="ECO:0000313" key="2">
    <source>
        <dbReference type="EMBL" id="KAK2756627.1"/>
    </source>
</evidence>
<proteinExistence type="predicted"/>
<reference evidence="2" key="1">
    <citation type="submission" date="2023-02" db="EMBL/GenBank/DDBJ databases">
        <title>Colletotrichum kahawae CIFC_Que2 genome sequencing and assembly.</title>
        <authorList>
            <person name="Baroncelli R."/>
        </authorList>
    </citation>
    <scope>NUCLEOTIDE SEQUENCE</scope>
    <source>
        <strain evidence="2">CIFC_Que2</strain>
    </source>
</reference>
<dbReference type="Proteomes" id="UP001281614">
    <property type="component" value="Unassembled WGS sequence"/>
</dbReference>
<comment type="caution">
    <text evidence="2">The sequence shown here is derived from an EMBL/GenBank/DDBJ whole genome shotgun (WGS) entry which is preliminary data.</text>
</comment>